<feature type="region of interest" description="Disordered" evidence="1">
    <location>
        <begin position="53"/>
        <end position="91"/>
    </location>
</feature>
<feature type="compositionally biased region" description="Basic and acidic residues" evidence="1">
    <location>
        <begin position="57"/>
        <end position="79"/>
    </location>
</feature>
<proteinExistence type="predicted"/>
<reference evidence="2 3" key="1">
    <citation type="submission" date="2019-06" db="EMBL/GenBank/DDBJ databases">
        <title>Draft genomes of female and male turbot (Scophthalmus maximus).</title>
        <authorList>
            <person name="Xu H."/>
            <person name="Xu X.-W."/>
            <person name="Shao C."/>
            <person name="Chen S."/>
        </authorList>
    </citation>
    <scope>NUCLEOTIDE SEQUENCE [LARGE SCALE GENOMIC DNA]</scope>
    <source>
        <strain evidence="2">Ysfricsl-2016a</strain>
        <tissue evidence="2">Blood</tissue>
    </source>
</reference>
<name>A0A6A4TH63_SCOMX</name>
<organism evidence="2 3">
    <name type="scientific">Scophthalmus maximus</name>
    <name type="common">Turbot</name>
    <name type="synonym">Psetta maxima</name>
    <dbReference type="NCBI Taxonomy" id="52904"/>
    <lineage>
        <taxon>Eukaryota</taxon>
        <taxon>Metazoa</taxon>
        <taxon>Chordata</taxon>
        <taxon>Craniata</taxon>
        <taxon>Vertebrata</taxon>
        <taxon>Euteleostomi</taxon>
        <taxon>Actinopterygii</taxon>
        <taxon>Neopterygii</taxon>
        <taxon>Teleostei</taxon>
        <taxon>Neoteleostei</taxon>
        <taxon>Acanthomorphata</taxon>
        <taxon>Carangaria</taxon>
        <taxon>Pleuronectiformes</taxon>
        <taxon>Pleuronectoidei</taxon>
        <taxon>Scophthalmidae</taxon>
        <taxon>Scophthalmus</taxon>
    </lineage>
</organism>
<sequence length="117" mass="12836">MDAVDSLISLHSSYGVQGMCGEWEHSECGPQVNVCLHHQSAVPSRSIALLNFPTRVRQGEPTERGPDLDDSDRLRRDGAESNGPQQDMFNSPMRVIVTLLLNNGDATTRLQSEAAMD</sequence>
<evidence type="ECO:0000313" key="3">
    <source>
        <dbReference type="Proteomes" id="UP000438429"/>
    </source>
</evidence>
<dbReference type="EMBL" id="VEVO01000006">
    <property type="protein sequence ID" value="KAF0041452.1"/>
    <property type="molecule type" value="Genomic_DNA"/>
</dbReference>
<dbReference type="AlphaFoldDB" id="A0A6A4TH63"/>
<gene>
    <name evidence="2" type="ORF">F2P81_007350</name>
</gene>
<protein>
    <submittedName>
        <fullName evidence="2">Uncharacterized protein</fullName>
    </submittedName>
</protein>
<evidence type="ECO:0000313" key="2">
    <source>
        <dbReference type="EMBL" id="KAF0041452.1"/>
    </source>
</evidence>
<accession>A0A6A4TH63</accession>
<comment type="caution">
    <text evidence="2">The sequence shown here is derived from an EMBL/GenBank/DDBJ whole genome shotgun (WGS) entry which is preliminary data.</text>
</comment>
<evidence type="ECO:0000256" key="1">
    <source>
        <dbReference type="SAM" id="MobiDB-lite"/>
    </source>
</evidence>
<dbReference type="Proteomes" id="UP000438429">
    <property type="component" value="Unassembled WGS sequence"/>
</dbReference>